<keyword evidence="7" id="KW-0132">Cell division</keyword>
<proteinExistence type="predicted"/>
<name>A0ABT9WWW7_9BACI</name>
<dbReference type="InterPro" id="IPR001182">
    <property type="entry name" value="FtsW/RodA"/>
</dbReference>
<feature type="transmembrane region" description="Helical" evidence="6">
    <location>
        <begin position="330"/>
        <end position="351"/>
    </location>
</feature>
<gene>
    <name evidence="7" type="ORF">J2S08_003671</name>
</gene>
<feature type="transmembrane region" description="Helical" evidence="6">
    <location>
        <begin position="396"/>
        <end position="418"/>
    </location>
</feature>
<keyword evidence="4 6" id="KW-1133">Transmembrane helix</keyword>
<keyword evidence="8" id="KW-1185">Reference proteome</keyword>
<evidence type="ECO:0000256" key="4">
    <source>
        <dbReference type="ARBA" id="ARBA00022989"/>
    </source>
</evidence>
<dbReference type="Proteomes" id="UP001223586">
    <property type="component" value="Unassembled WGS sequence"/>
</dbReference>
<evidence type="ECO:0000256" key="6">
    <source>
        <dbReference type="SAM" id="Phobius"/>
    </source>
</evidence>
<feature type="transmembrane region" description="Helical" evidence="6">
    <location>
        <begin position="77"/>
        <end position="97"/>
    </location>
</feature>
<dbReference type="NCBIfam" id="NF038403">
    <property type="entry name" value="perm_prefix_1"/>
    <property type="match status" value="1"/>
</dbReference>
<evidence type="ECO:0000256" key="1">
    <source>
        <dbReference type="ARBA" id="ARBA00004141"/>
    </source>
</evidence>
<comment type="subcellular location">
    <subcellularLocation>
        <location evidence="1">Membrane</location>
        <topology evidence="1">Multi-pass membrane protein</topology>
    </subcellularLocation>
</comment>
<dbReference type="PANTHER" id="PTHR30474">
    <property type="entry name" value="CELL CYCLE PROTEIN"/>
    <property type="match status" value="1"/>
</dbReference>
<dbReference type="PANTHER" id="PTHR30474:SF1">
    <property type="entry name" value="PEPTIDOGLYCAN GLYCOSYLTRANSFERASE MRDB"/>
    <property type="match status" value="1"/>
</dbReference>
<feature type="transmembrane region" description="Helical" evidence="6">
    <location>
        <begin position="138"/>
        <end position="157"/>
    </location>
</feature>
<keyword evidence="2 6" id="KW-0812">Transmembrane</keyword>
<protein>
    <submittedName>
        <fullName evidence="7">Cell division protein FtsW (Lipid II flippase)</fullName>
    </submittedName>
</protein>
<dbReference type="Pfam" id="PF01098">
    <property type="entry name" value="FTSW_RODA_SPOVE"/>
    <property type="match status" value="1"/>
</dbReference>
<feature type="transmembrane region" description="Helical" evidence="6">
    <location>
        <begin position="195"/>
        <end position="212"/>
    </location>
</feature>
<feature type="transmembrane region" description="Helical" evidence="6">
    <location>
        <begin position="363"/>
        <end position="390"/>
    </location>
</feature>
<feature type="transmembrane region" description="Helical" evidence="6">
    <location>
        <begin position="218"/>
        <end position="234"/>
    </location>
</feature>
<keyword evidence="3" id="KW-0133">Cell shape</keyword>
<feature type="transmembrane region" description="Helical" evidence="6">
    <location>
        <begin position="163"/>
        <end position="188"/>
    </location>
</feature>
<dbReference type="InterPro" id="IPR047928">
    <property type="entry name" value="Perm_prefix_1"/>
</dbReference>
<accession>A0ABT9WWW7</accession>
<dbReference type="GO" id="GO:0051301">
    <property type="term" value="P:cell division"/>
    <property type="evidence" value="ECO:0007669"/>
    <property type="project" value="UniProtKB-KW"/>
</dbReference>
<sequence>MNEKETFLNTIQSSIRSKEAKQFVSLELNYHIDETVKGLIEEGSTREEAEKQAIKQMGDPIKLGIKLNKLHRPKIDWSLLALFVVTIGIGFLPLMILPDAIPDGPIQYTGKIKIATGIFGTALMIAMMLFDYRHLKKYCYFFYGLGVMLLLAIILSHTQINGAIILILGGGIRITSIITLPLFLLAWAGFLQKKAMNLWVLAGLFLLPFVLLVAISDITGIMIFTSFMAVMFLWKMKTNRKIMITSITAVVLLAASSILFVLLVGLPYQKQRLIEFLRAEQEGSIYWQLKRMIEEAGWFGQYMTNRDFSIPYTHTGMITDMVFTTLTYGFGWLFSITLTIVLAAFSVRMAWMTKKIRDPYGQLLIIGGLTFYTVPFVYNVLMSIGFLPFLDFSLPFISYGIMPTLLHAFVIGIILSVYRRKDLVLSRSI</sequence>
<keyword evidence="7" id="KW-0131">Cell cycle</keyword>
<comment type="caution">
    <text evidence="7">The sequence shown here is derived from an EMBL/GenBank/DDBJ whole genome shotgun (WGS) entry which is preliminary data.</text>
</comment>
<feature type="transmembrane region" description="Helical" evidence="6">
    <location>
        <begin position="246"/>
        <end position="268"/>
    </location>
</feature>
<organism evidence="7 8">
    <name type="scientific">Bacillus chungangensis</name>
    <dbReference type="NCBI Taxonomy" id="587633"/>
    <lineage>
        <taxon>Bacteria</taxon>
        <taxon>Bacillati</taxon>
        <taxon>Bacillota</taxon>
        <taxon>Bacilli</taxon>
        <taxon>Bacillales</taxon>
        <taxon>Bacillaceae</taxon>
        <taxon>Bacillus</taxon>
    </lineage>
</organism>
<evidence type="ECO:0000256" key="3">
    <source>
        <dbReference type="ARBA" id="ARBA00022960"/>
    </source>
</evidence>
<dbReference type="RefSeq" id="WP_307232097.1">
    <property type="nucleotide sequence ID" value="NZ_JAUSTT010000027.1"/>
</dbReference>
<keyword evidence="5 6" id="KW-0472">Membrane</keyword>
<evidence type="ECO:0000256" key="2">
    <source>
        <dbReference type="ARBA" id="ARBA00022692"/>
    </source>
</evidence>
<feature type="transmembrane region" description="Helical" evidence="6">
    <location>
        <begin position="112"/>
        <end position="131"/>
    </location>
</feature>
<reference evidence="7 8" key="1">
    <citation type="submission" date="2023-07" db="EMBL/GenBank/DDBJ databases">
        <title>Genomic Encyclopedia of Type Strains, Phase IV (KMG-IV): sequencing the most valuable type-strain genomes for metagenomic binning, comparative biology and taxonomic classification.</title>
        <authorList>
            <person name="Goeker M."/>
        </authorList>
    </citation>
    <scope>NUCLEOTIDE SEQUENCE [LARGE SCALE GENOMIC DNA]</scope>
    <source>
        <strain evidence="7 8">DSM 23837</strain>
    </source>
</reference>
<dbReference type="EMBL" id="JAUSTT010000027">
    <property type="protein sequence ID" value="MDQ0177790.1"/>
    <property type="molecule type" value="Genomic_DNA"/>
</dbReference>
<evidence type="ECO:0000313" key="7">
    <source>
        <dbReference type="EMBL" id="MDQ0177790.1"/>
    </source>
</evidence>
<evidence type="ECO:0000313" key="8">
    <source>
        <dbReference type="Proteomes" id="UP001223586"/>
    </source>
</evidence>
<evidence type="ECO:0000256" key="5">
    <source>
        <dbReference type="ARBA" id="ARBA00023136"/>
    </source>
</evidence>